<keyword evidence="3" id="KW-0732">Signal</keyword>
<proteinExistence type="inferred from homology"/>
<dbReference type="RefSeq" id="XP_027620178.1">
    <property type="nucleotide sequence ID" value="XM_027764377.1"/>
</dbReference>
<comment type="similarity">
    <text evidence="1">Belongs to the peptidase S33 family.</text>
</comment>
<keyword evidence="2" id="KW-0378">Hydrolase</keyword>
<dbReference type="GO" id="GO:0016020">
    <property type="term" value="C:membrane"/>
    <property type="evidence" value="ECO:0007669"/>
    <property type="project" value="TreeGrafter"/>
</dbReference>
<evidence type="ECO:0000256" key="3">
    <source>
        <dbReference type="SAM" id="SignalP"/>
    </source>
</evidence>
<feature type="signal peptide" evidence="3">
    <location>
        <begin position="1"/>
        <end position="24"/>
    </location>
</feature>
<dbReference type="NCBIfam" id="TIGR01250">
    <property type="entry name" value="pro_imino_pep_2"/>
    <property type="match status" value="1"/>
</dbReference>
<organism evidence="5 6">
    <name type="scientific">Sparassis crispa</name>
    <dbReference type="NCBI Taxonomy" id="139825"/>
    <lineage>
        <taxon>Eukaryota</taxon>
        <taxon>Fungi</taxon>
        <taxon>Dikarya</taxon>
        <taxon>Basidiomycota</taxon>
        <taxon>Agaricomycotina</taxon>
        <taxon>Agaricomycetes</taxon>
        <taxon>Polyporales</taxon>
        <taxon>Sparassidaceae</taxon>
        <taxon>Sparassis</taxon>
    </lineage>
</organism>
<evidence type="ECO:0000313" key="5">
    <source>
        <dbReference type="EMBL" id="GBE89265.1"/>
    </source>
</evidence>
<protein>
    <submittedName>
        <fullName evidence="5">Proline iminopeptidase</fullName>
    </submittedName>
</protein>
<evidence type="ECO:0000259" key="4">
    <source>
        <dbReference type="Pfam" id="PF12697"/>
    </source>
</evidence>
<dbReference type="OrthoDB" id="190201at2759"/>
<dbReference type="InterPro" id="IPR002410">
    <property type="entry name" value="Peptidase_S33"/>
</dbReference>
<feature type="domain" description="AB hydrolase-1" evidence="4">
    <location>
        <begin position="64"/>
        <end position="309"/>
    </location>
</feature>
<dbReference type="GO" id="GO:0008233">
    <property type="term" value="F:peptidase activity"/>
    <property type="evidence" value="ECO:0007669"/>
    <property type="project" value="InterPro"/>
</dbReference>
<dbReference type="PANTHER" id="PTHR43798:SF33">
    <property type="entry name" value="HYDROLASE, PUTATIVE (AFU_ORTHOLOGUE AFUA_2G14860)-RELATED"/>
    <property type="match status" value="1"/>
</dbReference>
<reference evidence="5 6" key="1">
    <citation type="journal article" date="2018" name="Sci. Rep.">
        <title>Genome sequence of the cauliflower mushroom Sparassis crispa (Hanabiratake) and its association with beneficial usage.</title>
        <authorList>
            <person name="Kiyama R."/>
            <person name="Furutani Y."/>
            <person name="Kawaguchi K."/>
            <person name="Nakanishi T."/>
        </authorList>
    </citation>
    <scope>NUCLEOTIDE SEQUENCE [LARGE SCALE GENOMIC DNA]</scope>
</reference>
<sequence>MIQKNRYCTKLLALFSSFACLGGAVNDIPITEGTIPFTYQGETYQTYYKVVGDLATVDGSNTPLVVLHGGPGLSHDYLLPISDLAIKASIPIVFYDQIGNARSTHLRDKPSSFWTIDLFVDELANLISSLSVQNSFALLGHSWGGVLGAEFEVRRQPEGLRYLILSDSLAASDLWSQSTAMLARSFPKAVQEGLAAGMTNMEEFRPALAQFNAVHGCTVKPVPKEMTYSFNQIFGPNGDPTVARADILQNWTIIDRLDLVRTSTLVINGRNDIAQDFVVAPFYQNIAEVKWITFEQSSHTPFWEERDRYMQVVSSFLRP</sequence>
<dbReference type="AlphaFoldDB" id="A0A401H498"/>
<dbReference type="PANTHER" id="PTHR43798">
    <property type="entry name" value="MONOACYLGLYCEROL LIPASE"/>
    <property type="match status" value="1"/>
</dbReference>
<dbReference type="Pfam" id="PF12697">
    <property type="entry name" value="Abhydrolase_6"/>
    <property type="match status" value="1"/>
</dbReference>
<dbReference type="SUPFAM" id="SSF53474">
    <property type="entry name" value="alpha/beta-Hydrolases"/>
    <property type="match status" value="1"/>
</dbReference>
<dbReference type="GeneID" id="38786182"/>
<dbReference type="EMBL" id="BFAD01000015">
    <property type="protein sequence ID" value="GBE89265.1"/>
    <property type="molecule type" value="Genomic_DNA"/>
</dbReference>
<dbReference type="GO" id="GO:0006508">
    <property type="term" value="P:proteolysis"/>
    <property type="evidence" value="ECO:0007669"/>
    <property type="project" value="InterPro"/>
</dbReference>
<feature type="chain" id="PRO_5019217857" evidence="3">
    <location>
        <begin position="25"/>
        <end position="319"/>
    </location>
</feature>
<dbReference type="PIRSF" id="PIRSF005539">
    <property type="entry name" value="Pept_S33_TRI_F1"/>
    <property type="match status" value="1"/>
</dbReference>
<accession>A0A401H498</accession>
<evidence type="ECO:0000256" key="2">
    <source>
        <dbReference type="ARBA" id="ARBA00022801"/>
    </source>
</evidence>
<keyword evidence="6" id="KW-1185">Reference proteome</keyword>
<dbReference type="InterPro" id="IPR005945">
    <property type="entry name" value="Pro_imino_pep"/>
</dbReference>
<dbReference type="InterPro" id="IPR000073">
    <property type="entry name" value="AB_hydrolase_1"/>
</dbReference>
<dbReference type="Proteomes" id="UP000287166">
    <property type="component" value="Unassembled WGS sequence"/>
</dbReference>
<comment type="caution">
    <text evidence="5">The sequence shown here is derived from an EMBL/GenBank/DDBJ whole genome shotgun (WGS) entry which is preliminary data.</text>
</comment>
<name>A0A401H498_9APHY</name>
<gene>
    <name evidence="5" type="ORF">SCP_1502730</name>
</gene>
<evidence type="ECO:0000256" key="1">
    <source>
        <dbReference type="ARBA" id="ARBA00010088"/>
    </source>
</evidence>
<evidence type="ECO:0000313" key="6">
    <source>
        <dbReference type="Proteomes" id="UP000287166"/>
    </source>
</evidence>
<dbReference type="InterPro" id="IPR050266">
    <property type="entry name" value="AB_hydrolase_sf"/>
</dbReference>
<dbReference type="STRING" id="139825.A0A401H498"/>
<dbReference type="InParanoid" id="A0A401H498"/>
<dbReference type="PRINTS" id="PR00793">
    <property type="entry name" value="PROAMNOPTASE"/>
</dbReference>
<dbReference type="Gene3D" id="3.40.50.1820">
    <property type="entry name" value="alpha/beta hydrolase"/>
    <property type="match status" value="1"/>
</dbReference>
<dbReference type="InterPro" id="IPR029058">
    <property type="entry name" value="AB_hydrolase_fold"/>
</dbReference>